<evidence type="ECO:0000313" key="2">
    <source>
        <dbReference type="Proteomes" id="UP000037136"/>
    </source>
</evidence>
<evidence type="ECO:0000313" key="1">
    <source>
        <dbReference type="EMBL" id="PFH58194.1"/>
    </source>
</evidence>
<reference evidence="1 2" key="2">
    <citation type="journal article" date="2017" name="Sci. Rep.">
        <title>Ant-infecting Ophiocordyceps genomes reveal a high diversity of potential behavioral manipulation genes and a possible major role for enterotoxins.</title>
        <authorList>
            <person name="de Bekker C."/>
            <person name="Ohm R.A."/>
            <person name="Evans H.C."/>
            <person name="Brachmann A."/>
            <person name="Hughes D.P."/>
        </authorList>
    </citation>
    <scope>NUCLEOTIDE SEQUENCE [LARGE SCALE GENOMIC DNA]</scope>
    <source>
        <strain evidence="1 2">SC16a</strain>
    </source>
</reference>
<comment type="caution">
    <text evidence="1">The sequence shown here is derived from an EMBL/GenBank/DDBJ whole genome shotgun (WGS) entry which is preliminary data.</text>
</comment>
<reference evidence="1 2" key="1">
    <citation type="journal article" date="2015" name="BMC Genomics">
        <title>Gene expression during zombie ant biting behavior reflects the complexity underlying fungal parasitic behavioral manipulation.</title>
        <authorList>
            <person name="de Bekker C."/>
            <person name="Ohm R.A."/>
            <person name="Loreto R.G."/>
            <person name="Sebastian A."/>
            <person name="Albert I."/>
            <person name="Merrow M."/>
            <person name="Brachmann A."/>
            <person name="Hughes D.P."/>
        </authorList>
    </citation>
    <scope>NUCLEOTIDE SEQUENCE [LARGE SCALE GENOMIC DNA]</scope>
    <source>
        <strain evidence="1 2">SC16a</strain>
    </source>
</reference>
<name>A0A2A9PAF7_OPHUN</name>
<gene>
    <name evidence="1" type="ORF">XA68_14034</name>
</gene>
<organism evidence="1 2">
    <name type="scientific">Ophiocordyceps unilateralis</name>
    <name type="common">Zombie-ant fungus</name>
    <name type="synonym">Torrubia unilateralis</name>
    <dbReference type="NCBI Taxonomy" id="268505"/>
    <lineage>
        <taxon>Eukaryota</taxon>
        <taxon>Fungi</taxon>
        <taxon>Dikarya</taxon>
        <taxon>Ascomycota</taxon>
        <taxon>Pezizomycotina</taxon>
        <taxon>Sordariomycetes</taxon>
        <taxon>Hypocreomycetidae</taxon>
        <taxon>Hypocreales</taxon>
        <taxon>Ophiocordycipitaceae</taxon>
        <taxon>Ophiocordyceps</taxon>
    </lineage>
</organism>
<accession>A0A2A9PAF7</accession>
<dbReference type="AlphaFoldDB" id="A0A2A9PAF7"/>
<proteinExistence type="predicted"/>
<dbReference type="EMBL" id="LAZP02000317">
    <property type="protein sequence ID" value="PFH58194.1"/>
    <property type="molecule type" value="Genomic_DNA"/>
</dbReference>
<sequence>MEAVPAKILARGQATCGSPDRRLLVVFSSDDPHSFSDMCRELSPSHSVRTKAVSPAEGLAPSRRMDWCRSEAPTRLSAPSLSPSVPLSPISSQALMSCTIYI</sequence>
<protein>
    <submittedName>
        <fullName evidence="1">Uncharacterized protein</fullName>
    </submittedName>
</protein>
<dbReference type="Proteomes" id="UP000037136">
    <property type="component" value="Unassembled WGS sequence"/>
</dbReference>
<keyword evidence="2" id="KW-1185">Reference proteome</keyword>